<evidence type="ECO:0000313" key="3">
    <source>
        <dbReference type="Proteomes" id="UP001140949"/>
    </source>
</evidence>
<evidence type="ECO:0000313" key="2">
    <source>
        <dbReference type="EMBL" id="KAJ6810813.1"/>
    </source>
</evidence>
<protein>
    <recommendedName>
        <fullName evidence="4">Transmembrane protein</fullName>
    </recommendedName>
</protein>
<keyword evidence="1" id="KW-0472">Membrane</keyword>
<organism evidence="2 3">
    <name type="scientific">Iris pallida</name>
    <name type="common">Sweet iris</name>
    <dbReference type="NCBI Taxonomy" id="29817"/>
    <lineage>
        <taxon>Eukaryota</taxon>
        <taxon>Viridiplantae</taxon>
        <taxon>Streptophyta</taxon>
        <taxon>Embryophyta</taxon>
        <taxon>Tracheophyta</taxon>
        <taxon>Spermatophyta</taxon>
        <taxon>Magnoliopsida</taxon>
        <taxon>Liliopsida</taxon>
        <taxon>Asparagales</taxon>
        <taxon>Iridaceae</taxon>
        <taxon>Iridoideae</taxon>
        <taxon>Irideae</taxon>
        <taxon>Iris</taxon>
    </lineage>
</organism>
<feature type="transmembrane region" description="Helical" evidence="1">
    <location>
        <begin position="34"/>
        <end position="58"/>
    </location>
</feature>
<evidence type="ECO:0000256" key="1">
    <source>
        <dbReference type="SAM" id="Phobius"/>
    </source>
</evidence>
<dbReference type="Proteomes" id="UP001140949">
    <property type="component" value="Unassembled WGS sequence"/>
</dbReference>
<proteinExistence type="predicted"/>
<name>A0AAX6F3P1_IRIPA</name>
<keyword evidence="1" id="KW-0812">Transmembrane</keyword>
<gene>
    <name evidence="2" type="ORF">M6B38_104790</name>
</gene>
<keyword evidence="3" id="KW-1185">Reference proteome</keyword>
<dbReference type="EMBL" id="JANAVB010032220">
    <property type="protein sequence ID" value="KAJ6810813.1"/>
    <property type="molecule type" value="Genomic_DNA"/>
</dbReference>
<dbReference type="AlphaFoldDB" id="A0AAX6F3P1"/>
<dbReference type="PANTHER" id="PTHR33133">
    <property type="entry name" value="OS08G0107100 PROTEIN-RELATED"/>
    <property type="match status" value="1"/>
</dbReference>
<reference evidence="2" key="2">
    <citation type="submission" date="2023-04" db="EMBL/GenBank/DDBJ databases">
        <authorList>
            <person name="Bruccoleri R.E."/>
            <person name="Oakeley E.J."/>
            <person name="Faust A.-M."/>
            <person name="Dessus-Babus S."/>
            <person name="Altorfer M."/>
            <person name="Burckhardt D."/>
            <person name="Oertli M."/>
            <person name="Naumann U."/>
            <person name="Petersen F."/>
            <person name="Wong J."/>
        </authorList>
    </citation>
    <scope>NUCLEOTIDE SEQUENCE</scope>
    <source>
        <strain evidence="2">GSM-AAB239-AS_SAM_17_03QT</strain>
        <tissue evidence="2">Leaf</tissue>
    </source>
</reference>
<feature type="transmembrane region" description="Helical" evidence="1">
    <location>
        <begin position="244"/>
        <end position="262"/>
    </location>
</feature>
<reference evidence="2" key="1">
    <citation type="journal article" date="2023" name="GigaByte">
        <title>Genome assembly of the bearded iris, Iris pallida Lam.</title>
        <authorList>
            <person name="Bruccoleri R.E."/>
            <person name="Oakeley E.J."/>
            <person name="Faust A.M.E."/>
            <person name="Altorfer M."/>
            <person name="Dessus-Babus S."/>
            <person name="Burckhardt D."/>
            <person name="Oertli M."/>
            <person name="Naumann U."/>
            <person name="Petersen F."/>
            <person name="Wong J."/>
        </authorList>
    </citation>
    <scope>NUCLEOTIDE SEQUENCE</scope>
    <source>
        <strain evidence="2">GSM-AAB239-AS_SAM_17_03QT</strain>
    </source>
</reference>
<dbReference type="PANTHER" id="PTHR33133:SF1">
    <property type="entry name" value="EXPRESSED PROTEIN-RELATED"/>
    <property type="match status" value="1"/>
</dbReference>
<sequence>MGINSSQAEPRGTLKILWEGLKLPYNNLALLHPILLLSFLSSSLVFLASNLCLTPLLLDLTTKSSLAANTDPGSPEFSLLLTAVLKDLKEVWLVAVVVLIISFVVKSLVATATVDVLSTAYSGKTPSSKLKEVFSTLSWPLIKRCMITQVYAAFVNLGCILMVGLTAVVLSFSFTYYYSSSSSSYAALMVILAIVAAVLEFYLYFYLLMVVNTSVVVSVVEEGCYGLEAIAKASKLLRGRRRQAIRIALLELAVAEVFYGVYKLGTARAAPVGTARLALGFGQVAVGVVVSVLTWSVQTVYYYECSAGHAEGIVTEGGFEYNPLPTQVNEALL</sequence>
<accession>A0AAX6F3P1</accession>
<feature type="transmembrane region" description="Helical" evidence="1">
    <location>
        <begin position="150"/>
        <end position="178"/>
    </location>
</feature>
<feature type="transmembrane region" description="Helical" evidence="1">
    <location>
        <begin position="274"/>
        <end position="295"/>
    </location>
</feature>
<evidence type="ECO:0008006" key="4">
    <source>
        <dbReference type="Google" id="ProtNLM"/>
    </source>
</evidence>
<feature type="transmembrane region" description="Helical" evidence="1">
    <location>
        <begin position="91"/>
        <end position="114"/>
    </location>
</feature>
<keyword evidence="1" id="KW-1133">Transmembrane helix</keyword>
<comment type="caution">
    <text evidence="2">The sequence shown here is derived from an EMBL/GenBank/DDBJ whole genome shotgun (WGS) entry which is preliminary data.</text>
</comment>
<feature type="transmembrane region" description="Helical" evidence="1">
    <location>
        <begin position="184"/>
        <end position="205"/>
    </location>
</feature>